<protein>
    <submittedName>
        <fullName evidence="2">Uncharacterized protein</fullName>
    </submittedName>
</protein>
<dbReference type="Proteomes" id="UP000701853">
    <property type="component" value="Chromosome 6"/>
</dbReference>
<dbReference type="AlphaFoldDB" id="A0A8J5ZB07"/>
<dbReference type="EMBL" id="JAHUZN010000006">
    <property type="protein sequence ID" value="KAG8491845.1"/>
    <property type="molecule type" value="Genomic_DNA"/>
</dbReference>
<evidence type="ECO:0000313" key="2">
    <source>
        <dbReference type="EMBL" id="KAG8491845.1"/>
    </source>
</evidence>
<evidence type="ECO:0000313" key="3">
    <source>
        <dbReference type="Proteomes" id="UP000701853"/>
    </source>
</evidence>
<comment type="caution">
    <text evidence="2">The sequence shown here is derived from an EMBL/GenBank/DDBJ whole genome shotgun (WGS) entry which is preliminary data.</text>
</comment>
<keyword evidence="1" id="KW-0812">Transmembrane</keyword>
<name>A0A8J5ZB07_9ROSI</name>
<sequence length="465" mass="54499">MSELDCAIIKVDDSVYYGVLKISGKEISSTFLRFKDEEEALELYKHLVEHHDDWILSCHHLVRYQDEWLVALEYSKNIVTYFKEKMERWESGNRNEREWFNYISEAFGKILKDVACKWAKSNKSIYTQDPIKSIFITNFGGEAKFLPKLNASDQPMNGNIDDLKFLMSYIVNMPFESVIQNYENFNMPNELSLFLDQLKSQNLKYMSPALLLDAPLFWRPVDKFHFIINLDHMMKRGEIKSYILDQSLHTLRKKYSYDWMSAVQGDPVLKSIFEHAVSGYSTYSFSSVVRYCSNVYRHYNNNKTPKISIIDIENELSRQLPELYLHLFEGTQFFRNQLFLKIYERTGATFGGYDDVNNVFQLDWKDLERGWRKTTSMFRLGNGECILGWVNHIDMSFEYIRFNMWCNERGGIHAAAEHQSAITASEDLTGLGNVQPSSPHLFLLVFLTVFLQHLVLLVYKVSSSY</sequence>
<dbReference type="OrthoDB" id="987552at2759"/>
<keyword evidence="3" id="KW-1185">Reference proteome</keyword>
<reference evidence="2 3" key="1">
    <citation type="journal article" date="2021" name="bioRxiv">
        <title>The Gossypium anomalum genome as a resource for cotton improvement and evolutionary analysis of hybrid incompatibility.</title>
        <authorList>
            <person name="Grover C.E."/>
            <person name="Yuan D."/>
            <person name="Arick M.A."/>
            <person name="Miller E.R."/>
            <person name="Hu G."/>
            <person name="Peterson D.G."/>
            <person name="Wendel J.F."/>
            <person name="Udall J.A."/>
        </authorList>
    </citation>
    <scope>NUCLEOTIDE SEQUENCE [LARGE SCALE GENOMIC DNA]</scope>
    <source>
        <strain evidence="2">JFW-Udall</strain>
        <tissue evidence="2">Leaf</tissue>
    </source>
</reference>
<feature type="transmembrane region" description="Helical" evidence="1">
    <location>
        <begin position="441"/>
        <end position="459"/>
    </location>
</feature>
<keyword evidence="1" id="KW-0472">Membrane</keyword>
<evidence type="ECO:0000256" key="1">
    <source>
        <dbReference type="SAM" id="Phobius"/>
    </source>
</evidence>
<proteinExistence type="predicted"/>
<gene>
    <name evidence="2" type="ORF">CXB51_015089</name>
</gene>
<organism evidence="2 3">
    <name type="scientific">Gossypium anomalum</name>
    <dbReference type="NCBI Taxonomy" id="47600"/>
    <lineage>
        <taxon>Eukaryota</taxon>
        <taxon>Viridiplantae</taxon>
        <taxon>Streptophyta</taxon>
        <taxon>Embryophyta</taxon>
        <taxon>Tracheophyta</taxon>
        <taxon>Spermatophyta</taxon>
        <taxon>Magnoliopsida</taxon>
        <taxon>eudicotyledons</taxon>
        <taxon>Gunneridae</taxon>
        <taxon>Pentapetalae</taxon>
        <taxon>rosids</taxon>
        <taxon>malvids</taxon>
        <taxon>Malvales</taxon>
        <taxon>Malvaceae</taxon>
        <taxon>Malvoideae</taxon>
        <taxon>Gossypium</taxon>
    </lineage>
</organism>
<keyword evidence="1" id="KW-1133">Transmembrane helix</keyword>
<accession>A0A8J5ZB07</accession>